<dbReference type="Gene3D" id="1.20.1440.230">
    <property type="entry name" value="NADH-ubiquinone oxidoreductase 51kDa subunit, iron-sulphur binding domain"/>
    <property type="match status" value="1"/>
</dbReference>
<sequence length="421" mass="42976">MTTIPQPAGAVLHDALPRLLPRTPLDLAAHTAQYGPRAGTQGLSAMLAEAGLTGRGGAAFPVHRKLEAVAAAAGRSGRTPVAVANGCEGEPASHKDATLLRLAPHLVLDGLLTAAEAIGARTAHLAVEQGSGLLPGLRAALAERGGDRVELTEVPRRFLSGESSALTGYLSGGSGLPRFPQPPTRERGVGGAPTLVQNVETLAQLALVSRYGPGWFRTAGTAAEPGSMLCTVHTAGTAPRVFEASTGTPLRRLFGPLPSPVQAVLVGGYHGSWLPAAALDRRLAAADLGVPLGAGVLAALPADRCGLVETARVLRYLALESAGQCGPCLNGLPRIAAAFADLASPLRAVGSPRLLDDLARWSGLVEGRGVCHHPDGTVRLVRSALTVFAAEASAHQVGYCTGSNPAPLLPVPSDPAPEGLR</sequence>
<evidence type="ECO:0000256" key="9">
    <source>
        <dbReference type="ARBA" id="ARBA00023014"/>
    </source>
</evidence>
<keyword evidence="5" id="KW-0285">Flavoprotein</keyword>
<dbReference type="RefSeq" id="WP_037596936.1">
    <property type="nucleotide sequence ID" value="NZ_JBHEZZ010000001.1"/>
</dbReference>
<evidence type="ECO:0000256" key="2">
    <source>
        <dbReference type="ARBA" id="ARBA00001966"/>
    </source>
</evidence>
<keyword evidence="8" id="KW-0408">Iron</keyword>
<keyword evidence="4" id="KW-0004">4Fe-4S</keyword>
<dbReference type="Pfam" id="PF01512">
    <property type="entry name" value="Complex1_51K"/>
    <property type="match status" value="1"/>
</dbReference>
<keyword evidence="6" id="KW-0288">FMN</keyword>
<evidence type="ECO:0000256" key="1">
    <source>
        <dbReference type="ARBA" id="ARBA00001917"/>
    </source>
</evidence>
<comment type="cofactor">
    <cofactor evidence="2">
        <name>[4Fe-4S] cluster</name>
        <dbReference type="ChEBI" id="CHEBI:49883"/>
    </cofactor>
</comment>
<keyword evidence="7" id="KW-0479">Metal-binding</keyword>
<dbReference type="InterPro" id="IPR019575">
    <property type="entry name" value="Nuop51_4Fe4S-bd"/>
</dbReference>
<evidence type="ECO:0000256" key="8">
    <source>
        <dbReference type="ARBA" id="ARBA00023004"/>
    </source>
</evidence>
<dbReference type="InterPro" id="IPR011538">
    <property type="entry name" value="Nuo51_FMN-bd"/>
</dbReference>
<feature type="domain" description="NADH-ubiquinone oxidoreductase 51kDa subunit iron-sulphur binding" evidence="12">
    <location>
        <begin position="311"/>
        <end position="395"/>
    </location>
</feature>
<evidence type="ECO:0000259" key="11">
    <source>
        <dbReference type="Pfam" id="PF01512"/>
    </source>
</evidence>
<evidence type="ECO:0000256" key="3">
    <source>
        <dbReference type="ARBA" id="ARBA00007523"/>
    </source>
</evidence>
<keyword evidence="9" id="KW-0411">Iron-sulfur</keyword>
<dbReference type="PANTHER" id="PTHR11780">
    <property type="entry name" value="NADH-UBIQUINONE OXIDOREDUCTASE FLAVOPROTEIN 1 NDUFV1"/>
    <property type="match status" value="1"/>
</dbReference>
<comment type="cofactor">
    <cofactor evidence="1">
        <name>FMN</name>
        <dbReference type="ChEBI" id="CHEBI:58210"/>
    </cofactor>
</comment>
<evidence type="ECO:0000256" key="6">
    <source>
        <dbReference type="ARBA" id="ARBA00022643"/>
    </source>
</evidence>
<evidence type="ECO:0000313" key="13">
    <source>
        <dbReference type="EMBL" id="MFC1399705.1"/>
    </source>
</evidence>
<feature type="domain" description="NADH-ubiquinone oxidoreductase 51kDa subunit FMN-binding" evidence="11">
    <location>
        <begin position="48"/>
        <end position="205"/>
    </location>
</feature>
<proteinExistence type="inferred from homology"/>
<comment type="similarity">
    <text evidence="3">Belongs to the complex I 51 kDa subunit family.</text>
</comment>
<evidence type="ECO:0000256" key="5">
    <source>
        <dbReference type="ARBA" id="ARBA00022630"/>
    </source>
</evidence>
<name>A0ABV6UE19_9ACTN</name>
<dbReference type="InterPro" id="IPR037225">
    <property type="entry name" value="Nuo51_FMN-bd_sf"/>
</dbReference>
<evidence type="ECO:0000259" key="12">
    <source>
        <dbReference type="Pfam" id="PF10589"/>
    </source>
</evidence>
<comment type="caution">
    <text evidence="13">The sequence shown here is derived from an EMBL/GenBank/DDBJ whole genome shotgun (WGS) entry which is preliminary data.</text>
</comment>
<reference evidence="13 14" key="1">
    <citation type="submission" date="2024-09" db="EMBL/GenBank/DDBJ databases">
        <authorList>
            <person name="Lee S.D."/>
        </authorList>
    </citation>
    <scope>NUCLEOTIDE SEQUENCE [LARGE SCALE GENOMIC DNA]</scope>
    <source>
        <strain evidence="13 14">N1-5</strain>
    </source>
</reference>
<keyword evidence="14" id="KW-1185">Reference proteome</keyword>
<dbReference type="InterPro" id="IPR050837">
    <property type="entry name" value="ComplexI_51kDa_subunit"/>
</dbReference>
<protein>
    <submittedName>
        <fullName evidence="13">NADH-ubiquinone oxidoreductase-F iron-sulfur binding region domain-containing protein</fullName>
    </submittedName>
</protein>
<organism evidence="13 14">
    <name type="scientific">Streptacidiphilus cavernicola</name>
    <dbReference type="NCBI Taxonomy" id="3342716"/>
    <lineage>
        <taxon>Bacteria</taxon>
        <taxon>Bacillati</taxon>
        <taxon>Actinomycetota</taxon>
        <taxon>Actinomycetes</taxon>
        <taxon>Kitasatosporales</taxon>
        <taxon>Streptomycetaceae</taxon>
        <taxon>Streptacidiphilus</taxon>
    </lineage>
</organism>
<evidence type="ECO:0000256" key="7">
    <source>
        <dbReference type="ARBA" id="ARBA00022723"/>
    </source>
</evidence>
<evidence type="ECO:0000256" key="4">
    <source>
        <dbReference type="ARBA" id="ARBA00022485"/>
    </source>
</evidence>
<dbReference type="EMBL" id="JBHEZZ010000001">
    <property type="protein sequence ID" value="MFC1399705.1"/>
    <property type="molecule type" value="Genomic_DNA"/>
</dbReference>
<dbReference type="Gene3D" id="3.40.50.11540">
    <property type="entry name" value="NADH-ubiquinone oxidoreductase 51kDa subunit"/>
    <property type="match status" value="1"/>
</dbReference>
<gene>
    <name evidence="13" type="ORF">ACEZDJ_00150</name>
</gene>
<evidence type="ECO:0000256" key="10">
    <source>
        <dbReference type="SAM" id="MobiDB-lite"/>
    </source>
</evidence>
<accession>A0ABV6UE19</accession>
<dbReference type="PANTHER" id="PTHR11780:SF10">
    <property type="entry name" value="NADH DEHYDROGENASE [UBIQUINONE] FLAVOPROTEIN 1, MITOCHONDRIAL"/>
    <property type="match status" value="1"/>
</dbReference>
<dbReference type="Gene3D" id="3.10.20.600">
    <property type="match status" value="1"/>
</dbReference>
<dbReference type="SUPFAM" id="SSF140490">
    <property type="entry name" value="Nqo1C-terminal domain-like"/>
    <property type="match status" value="1"/>
</dbReference>
<dbReference type="Proteomes" id="UP001592528">
    <property type="component" value="Unassembled WGS sequence"/>
</dbReference>
<dbReference type="InterPro" id="IPR037207">
    <property type="entry name" value="Nuop51_4Fe4S-bd_sf"/>
</dbReference>
<dbReference type="Pfam" id="PF10589">
    <property type="entry name" value="NADH_4Fe-4S"/>
    <property type="match status" value="1"/>
</dbReference>
<feature type="region of interest" description="Disordered" evidence="10">
    <location>
        <begin position="169"/>
        <end position="189"/>
    </location>
</feature>
<dbReference type="SUPFAM" id="SSF142019">
    <property type="entry name" value="Nqo1 FMN-binding domain-like"/>
    <property type="match status" value="1"/>
</dbReference>
<evidence type="ECO:0000313" key="14">
    <source>
        <dbReference type="Proteomes" id="UP001592528"/>
    </source>
</evidence>